<dbReference type="EMBL" id="AHMH02000031">
    <property type="protein sequence ID" value="EMN01907.1"/>
    <property type="molecule type" value="Genomic_DNA"/>
</dbReference>
<reference evidence="1 2" key="1">
    <citation type="submission" date="2013-01" db="EMBL/GenBank/DDBJ databases">
        <authorList>
            <person name="Harkins D.M."/>
            <person name="Durkin A.S."/>
            <person name="Brinkac L.M."/>
            <person name="Haft D.H."/>
            <person name="Selengut J.D."/>
            <person name="Sanka R."/>
            <person name="DePew J."/>
            <person name="Purushe J."/>
            <person name="Whelen A.C."/>
            <person name="Vinetz J.M."/>
            <person name="Sutton G.G."/>
            <person name="Nierman W.C."/>
            <person name="Fouts D.E."/>
        </authorList>
    </citation>
    <scope>NUCLEOTIDE SEQUENCE [LARGE SCALE GENOMIC DNA]</scope>
    <source>
        <strain evidence="1 2">2007001578</strain>
    </source>
</reference>
<accession>A0ABN0J4Q9</accession>
<dbReference type="Proteomes" id="UP000012099">
    <property type="component" value="Unassembled WGS sequence"/>
</dbReference>
<keyword evidence="2" id="KW-1185">Reference proteome</keyword>
<evidence type="ECO:0000313" key="1">
    <source>
        <dbReference type="EMBL" id="EMN01907.1"/>
    </source>
</evidence>
<sequence>MTRAESPVRLPQAVEFALIFFHKLTFKLAWVRGGIYDSEKSWNLNFAD</sequence>
<organism evidence="1 2">
    <name type="scientific">Leptospira noguchii str. 2007001578</name>
    <dbReference type="NCBI Taxonomy" id="1049974"/>
    <lineage>
        <taxon>Bacteria</taxon>
        <taxon>Pseudomonadati</taxon>
        <taxon>Spirochaetota</taxon>
        <taxon>Spirochaetia</taxon>
        <taxon>Leptospirales</taxon>
        <taxon>Leptospiraceae</taxon>
        <taxon>Leptospira</taxon>
    </lineage>
</organism>
<proteinExistence type="predicted"/>
<comment type="caution">
    <text evidence="1">The sequence shown here is derived from an EMBL/GenBank/DDBJ whole genome shotgun (WGS) entry which is preliminary data.</text>
</comment>
<evidence type="ECO:0000313" key="2">
    <source>
        <dbReference type="Proteomes" id="UP000012099"/>
    </source>
</evidence>
<gene>
    <name evidence="1" type="ORF">LEP1GSC035_4264</name>
</gene>
<protein>
    <submittedName>
        <fullName evidence="1">Uncharacterized protein</fullName>
    </submittedName>
</protein>
<name>A0ABN0J4Q9_9LEPT</name>